<feature type="chain" id="PRO_5045528668" evidence="7">
    <location>
        <begin position="21"/>
        <end position="130"/>
    </location>
</feature>
<comment type="similarity">
    <text evidence="2">Belongs to the protease inhibitor I16 (SSI) family.</text>
</comment>
<dbReference type="Pfam" id="PF00720">
    <property type="entry name" value="SSI"/>
    <property type="match status" value="1"/>
</dbReference>
<evidence type="ECO:0000256" key="7">
    <source>
        <dbReference type="SAM" id="SignalP"/>
    </source>
</evidence>
<dbReference type="Proteomes" id="UP001183246">
    <property type="component" value="Unassembled WGS sequence"/>
</dbReference>
<dbReference type="EMBL" id="JAVREL010000002">
    <property type="protein sequence ID" value="MDT0342030.1"/>
    <property type="molecule type" value="Genomic_DNA"/>
</dbReference>
<evidence type="ECO:0000256" key="4">
    <source>
        <dbReference type="ARBA" id="ARBA00022690"/>
    </source>
</evidence>
<sequence length="130" mass="12914">MLHKSLAAALVLAASAVAPAAAAPAPEPYRLLITVSGSGSADGTHELTCRPAGGDHADPAGACDAIAAAEQPFVAADAKALCTYMYGGPATATIEGTWAGEPVRATFSRENGCEIARWDALVPALPAVGA</sequence>
<gene>
    <name evidence="9" type="ORF">RM590_05205</name>
</gene>
<feature type="domain" description="Subtilisin inhibitor" evidence="8">
    <location>
        <begin position="32"/>
        <end position="104"/>
    </location>
</feature>
<comment type="caution">
    <text evidence="9">The sequence shown here is derived from an EMBL/GenBank/DDBJ whole genome shotgun (WGS) entry which is preliminary data.</text>
</comment>
<evidence type="ECO:0000256" key="3">
    <source>
        <dbReference type="ARBA" id="ARBA00022525"/>
    </source>
</evidence>
<comment type="subcellular location">
    <subcellularLocation>
        <location evidence="1">Secreted</location>
    </subcellularLocation>
</comment>
<dbReference type="Gene3D" id="3.30.350.10">
    <property type="entry name" value="Subtilisin inhibitor-like"/>
    <property type="match status" value="1"/>
</dbReference>
<keyword evidence="6" id="KW-1015">Disulfide bond</keyword>
<keyword evidence="5" id="KW-0722">Serine protease inhibitor</keyword>
<name>A0ABU2MKL0_9ACTN</name>
<proteinExistence type="inferred from homology"/>
<evidence type="ECO:0000313" key="9">
    <source>
        <dbReference type="EMBL" id="MDT0342030.1"/>
    </source>
</evidence>
<accession>A0ABU2MKL0</accession>
<dbReference type="SUPFAM" id="SSF55399">
    <property type="entry name" value="Subtilisin inhibitor"/>
    <property type="match status" value="1"/>
</dbReference>
<evidence type="ECO:0000259" key="8">
    <source>
        <dbReference type="Pfam" id="PF00720"/>
    </source>
</evidence>
<evidence type="ECO:0000256" key="2">
    <source>
        <dbReference type="ARBA" id="ARBA00010472"/>
    </source>
</evidence>
<organism evidence="9 10">
    <name type="scientific">Streptomyces litchfieldiae</name>
    <dbReference type="NCBI Taxonomy" id="3075543"/>
    <lineage>
        <taxon>Bacteria</taxon>
        <taxon>Bacillati</taxon>
        <taxon>Actinomycetota</taxon>
        <taxon>Actinomycetes</taxon>
        <taxon>Kitasatosporales</taxon>
        <taxon>Streptomycetaceae</taxon>
        <taxon>Streptomyces</taxon>
    </lineage>
</organism>
<dbReference type="RefSeq" id="WP_311703162.1">
    <property type="nucleotide sequence ID" value="NZ_JAVREL010000002.1"/>
</dbReference>
<dbReference type="InterPro" id="IPR036819">
    <property type="entry name" value="Subtilisin_inhibitor-like_sf"/>
</dbReference>
<evidence type="ECO:0000313" key="10">
    <source>
        <dbReference type="Proteomes" id="UP001183246"/>
    </source>
</evidence>
<evidence type="ECO:0000256" key="5">
    <source>
        <dbReference type="ARBA" id="ARBA00022900"/>
    </source>
</evidence>
<keyword evidence="10" id="KW-1185">Reference proteome</keyword>
<dbReference type="InterPro" id="IPR023549">
    <property type="entry name" value="Subtilisin_inhibitor"/>
</dbReference>
<keyword evidence="3" id="KW-0964">Secreted</keyword>
<protein>
    <submittedName>
        <fullName evidence="9">SSI family serine proteinase inhibitor</fullName>
    </submittedName>
</protein>
<reference evidence="10" key="1">
    <citation type="submission" date="2023-07" db="EMBL/GenBank/DDBJ databases">
        <title>30 novel species of actinomycetes from the DSMZ collection.</title>
        <authorList>
            <person name="Nouioui I."/>
        </authorList>
    </citation>
    <scope>NUCLEOTIDE SEQUENCE [LARGE SCALE GENOMIC DNA]</scope>
    <source>
        <strain evidence="10">DSM 44938</strain>
    </source>
</reference>
<keyword evidence="7" id="KW-0732">Signal</keyword>
<evidence type="ECO:0000256" key="6">
    <source>
        <dbReference type="ARBA" id="ARBA00023157"/>
    </source>
</evidence>
<feature type="signal peptide" evidence="7">
    <location>
        <begin position="1"/>
        <end position="20"/>
    </location>
</feature>
<evidence type="ECO:0000256" key="1">
    <source>
        <dbReference type="ARBA" id="ARBA00004613"/>
    </source>
</evidence>
<keyword evidence="4" id="KW-0646">Protease inhibitor</keyword>